<feature type="compositionally biased region" description="Polar residues" evidence="1">
    <location>
        <begin position="348"/>
        <end position="374"/>
    </location>
</feature>
<evidence type="ECO:0000256" key="1">
    <source>
        <dbReference type="SAM" id="MobiDB-lite"/>
    </source>
</evidence>
<feature type="compositionally biased region" description="Low complexity" evidence="1">
    <location>
        <begin position="379"/>
        <end position="397"/>
    </location>
</feature>
<dbReference type="EMBL" id="JAQQWN010000009">
    <property type="protein sequence ID" value="KAK8065671.1"/>
    <property type="molecule type" value="Genomic_DNA"/>
</dbReference>
<feature type="transmembrane region" description="Helical" evidence="2">
    <location>
        <begin position="60"/>
        <end position="81"/>
    </location>
</feature>
<feature type="compositionally biased region" description="Low complexity" evidence="1">
    <location>
        <begin position="194"/>
        <end position="208"/>
    </location>
</feature>
<keyword evidence="4" id="KW-1185">Reference proteome</keyword>
<name>A0ABR1V3B6_9PEZI</name>
<dbReference type="Proteomes" id="UP001433268">
    <property type="component" value="Unassembled WGS sequence"/>
</dbReference>
<sequence length="451" mass="49780">MADIESQAQGDGKAFIKTNRPSYTRLCTCKVLPICLAICIISIFSAAIVCTALGKPVPSNAVIVISVMTGCLLLLIFAGYLKIYHDRNGMGKVHPRAEQALKVLRDRLVRLFCCIDMNNYVPSANNKSSSHEEEKQVPPKENSAGEGNVQPGIRVVASRPPLESEPLQRPSNTVQGPRDQPQTPGGYSSRRLAPQQTSQQRQQHQRLQPPDPQQRMRRHQTPHSSLHDRSAASSSYADASQADELGLPSKQSFTDLNYTVPLHGNDSRNKISSQQGLHQRSAEVRPLQTLRSNQGPNNPDAYLIRVPDAAAQLQAVLGDTITTPLESFIQPTRSIRHEEDTDNHQQRLSDSPFSNRTQDGIPSTSGTTTDTSKLASRPGSSISSSTTATTGGSTDSSQFSAQCHTEQIIWRNNRDLMAEHRAQYHTRYSTGLVYCRPPWSGKGQWINELER</sequence>
<feature type="transmembrane region" description="Helical" evidence="2">
    <location>
        <begin position="31"/>
        <end position="54"/>
    </location>
</feature>
<feature type="compositionally biased region" description="Low complexity" evidence="1">
    <location>
        <begin position="231"/>
        <end position="242"/>
    </location>
</feature>
<proteinExistence type="predicted"/>
<dbReference type="GeneID" id="92049792"/>
<evidence type="ECO:0000256" key="2">
    <source>
        <dbReference type="SAM" id="Phobius"/>
    </source>
</evidence>
<keyword evidence="2" id="KW-0472">Membrane</keyword>
<evidence type="ECO:0000313" key="4">
    <source>
        <dbReference type="Proteomes" id="UP001433268"/>
    </source>
</evidence>
<feature type="region of interest" description="Disordered" evidence="1">
    <location>
        <begin position="124"/>
        <end position="242"/>
    </location>
</feature>
<feature type="region of interest" description="Disordered" evidence="1">
    <location>
        <begin position="333"/>
        <end position="400"/>
    </location>
</feature>
<organism evidence="3 4">
    <name type="scientific">Apiospora hydei</name>
    <dbReference type="NCBI Taxonomy" id="1337664"/>
    <lineage>
        <taxon>Eukaryota</taxon>
        <taxon>Fungi</taxon>
        <taxon>Dikarya</taxon>
        <taxon>Ascomycota</taxon>
        <taxon>Pezizomycotina</taxon>
        <taxon>Sordariomycetes</taxon>
        <taxon>Xylariomycetidae</taxon>
        <taxon>Amphisphaeriales</taxon>
        <taxon>Apiosporaceae</taxon>
        <taxon>Apiospora</taxon>
    </lineage>
</organism>
<keyword evidence="2" id="KW-0812">Transmembrane</keyword>
<accession>A0ABR1V3B6</accession>
<reference evidence="3 4" key="1">
    <citation type="submission" date="2023-01" db="EMBL/GenBank/DDBJ databases">
        <title>Analysis of 21 Apiospora genomes using comparative genomics revels a genus with tremendous synthesis potential of carbohydrate active enzymes and secondary metabolites.</title>
        <authorList>
            <person name="Sorensen T."/>
        </authorList>
    </citation>
    <scope>NUCLEOTIDE SEQUENCE [LARGE SCALE GENOMIC DNA]</scope>
    <source>
        <strain evidence="3 4">CBS 114990</strain>
    </source>
</reference>
<comment type="caution">
    <text evidence="3">The sequence shown here is derived from an EMBL/GenBank/DDBJ whole genome shotgun (WGS) entry which is preliminary data.</text>
</comment>
<gene>
    <name evidence="3" type="ORF">PG997_012418</name>
</gene>
<feature type="compositionally biased region" description="Basic and acidic residues" evidence="1">
    <location>
        <begin position="335"/>
        <end position="347"/>
    </location>
</feature>
<dbReference type="RefSeq" id="XP_066662424.1">
    <property type="nucleotide sequence ID" value="XM_066816732.1"/>
</dbReference>
<feature type="compositionally biased region" description="Polar residues" evidence="1">
    <location>
        <begin position="169"/>
        <end position="186"/>
    </location>
</feature>
<evidence type="ECO:0000313" key="3">
    <source>
        <dbReference type="EMBL" id="KAK8065671.1"/>
    </source>
</evidence>
<feature type="compositionally biased region" description="Basic and acidic residues" evidence="1">
    <location>
        <begin position="129"/>
        <end position="138"/>
    </location>
</feature>
<keyword evidence="2" id="KW-1133">Transmembrane helix</keyword>
<protein>
    <submittedName>
        <fullName evidence="3">Uncharacterized protein</fullName>
    </submittedName>
</protein>
<feature type="region of interest" description="Disordered" evidence="1">
    <location>
        <begin position="257"/>
        <end position="281"/>
    </location>
</feature>